<dbReference type="AlphaFoldDB" id="A0A934UR76"/>
<keyword evidence="2" id="KW-1185">Reference proteome</keyword>
<accession>A0A934UR76</accession>
<organism evidence="1 2">
    <name type="scientific">Ramlibacter algicola</name>
    <dbReference type="NCBI Taxonomy" id="2795217"/>
    <lineage>
        <taxon>Bacteria</taxon>
        <taxon>Pseudomonadati</taxon>
        <taxon>Pseudomonadota</taxon>
        <taxon>Betaproteobacteria</taxon>
        <taxon>Burkholderiales</taxon>
        <taxon>Comamonadaceae</taxon>
        <taxon>Ramlibacter</taxon>
    </lineage>
</organism>
<gene>
    <name evidence="1" type="ORF">I8E28_07305</name>
</gene>
<dbReference type="RefSeq" id="WP_200787332.1">
    <property type="nucleotide sequence ID" value="NZ_JAEDAO010000001.1"/>
</dbReference>
<comment type="caution">
    <text evidence="1">The sequence shown here is derived from an EMBL/GenBank/DDBJ whole genome shotgun (WGS) entry which is preliminary data.</text>
</comment>
<reference evidence="1" key="1">
    <citation type="submission" date="2020-12" db="EMBL/GenBank/DDBJ databases">
        <title>Ramlibacter sp. nov., isolated from a freshwater alga, Cryptomonas.</title>
        <authorList>
            <person name="Kim H.M."/>
            <person name="Jeon C.O."/>
        </authorList>
    </citation>
    <scope>NUCLEOTIDE SEQUENCE</scope>
    <source>
        <strain evidence="1">CrO1</strain>
    </source>
</reference>
<dbReference type="EMBL" id="JAEDAO010000001">
    <property type="protein sequence ID" value="MBK0392393.1"/>
    <property type="molecule type" value="Genomic_DNA"/>
</dbReference>
<sequence>MAAPIPWREPDTATVLSEDGKRYRAKVAGAPFTTISGVVGATMSCWVCGRHALRQLGGFRRLLGAKRFVCPDHVGRTAAHA</sequence>
<proteinExistence type="predicted"/>
<name>A0A934UR76_9BURK</name>
<evidence type="ECO:0000313" key="2">
    <source>
        <dbReference type="Proteomes" id="UP000617041"/>
    </source>
</evidence>
<dbReference type="Proteomes" id="UP000617041">
    <property type="component" value="Unassembled WGS sequence"/>
</dbReference>
<protein>
    <submittedName>
        <fullName evidence="1">Uncharacterized protein</fullName>
    </submittedName>
</protein>
<evidence type="ECO:0000313" key="1">
    <source>
        <dbReference type="EMBL" id="MBK0392393.1"/>
    </source>
</evidence>